<evidence type="ECO:0000313" key="2">
    <source>
        <dbReference type="EMBL" id="OLF05876.1"/>
    </source>
</evidence>
<reference evidence="2 3" key="1">
    <citation type="submission" date="2016-12" db="EMBL/GenBank/DDBJ databases">
        <title>The draft genome sequence of Actinophytocola xinjiangensis.</title>
        <authorList>
            <person name="Wang W."/>
            <person name="Yuan L."/>
        </authorList>
    </citation>
    <scope>NUCLEOTIDE SEQUENCE [LARGE SCALE GENOMIC DNA]</scope>
    <source>
        <strain evidence="2 3">CGMCC 4.4663</strain>
    </source>
</reference>
<evidence type="ECO:0000256" key="1">
    <source>
        <dbReference type="SAM" id="MobiDB-lite"/>
    </source>
</evidence>
<dbReference type="AlphaFoldDB" id="A0A7Z0WF52"/>
<protein>
    <submittedName>
        <fullName evidence="2">Uncharacterized protein</fullName>
    </submittedName>
</protein>
<comment type="caution">
    <text evidence="2">The sequence shown here is derived from an EMBL/GenBank/DDBJ whole genome shotgun (WGS) entry which is preliminary data.</text>
</comment>
<organism evidence="2 3">
    <name type="scientific">Actinophytocola xinjiangensis</name>
    <dbReference type="NCBI Taxonomy" id="485602"/>
    <lineage>
        <taxon>Bacteria</taxon>
        <taxon>Bacillati</taxon>
        <taxon>Actinomycetota</taxon>
        <taxon>Actinomycetes</taxon>
        <taxon>Pseudonocardiales</taxon>
        <taxon>Pseudonocardiaceae</taxon>
    </lineage>
</organism>
<sequence length="67" mass="6604">MVRQPTANRPVVGQNRVGSGSAGVAAATGSDVSSVPVAVSASRAAIPARVCRTGIGPRAQTVKMAAM</sequence>
<dbReference type="Proteomes" id="UP000185696">
    <property type="component" value="Unassembled WGS sequence"/>
</dbReference>
<feature type="compositionally biased region" description="Low complexity" evidence="1">
    <location>
        <begin position="17"/>
        <end position="27"/>
    </location>
</feature>
<proteinExistence type="predicted"/>
<dbReference type="EMBL" id="MSIF01000025">
    <property type="protein sequence ID" value="OLF05876.1"/>
    <property type="molecule type" value="Genomic_DNA"/>
</dbReference>
<keyword evidence="3" id="KW-1185">Reference proteome</keyword>
<evidence type="ECO:0000313" key="3">
    <source>
        <dbReference type="Proteomes" id="UP000185696"/>
    </source>
</evidence>
<name>A0A7Z0WF52_9PSEU</name>
<feature type="region of interest" description="Disordered" evidence="1">
    <location>
        <begin position="1"/>
        <end position="27"/>
    </location>
</feature>
<accession>A0A7Z0WF52</accession>
<gene>
    <name evidence="2" type="ORF">BLA60_34410</name>
</gene>